<feature type="compositionally biased region" description="Pro residues" evidence="1">
    <location>
        <begin position="240"/>
        <end position="249"/>
    </location>
</feature>
<feature type="region of interest" description="Disordered" evidence="1">
    <location>
        <begin position="1"/>
        <end position="29"/>
    </location>
</feature>
<evidence type="ECO:0000256" key="1">
    <source>
        <dbReference type="SAM" id="MobiDB-lite"/>
    </source>
</evidence>
<sequence>MGTNLAKPSDPTTGQHRAPMSSTSTLLPSKMAGNEIDKSAKHLISTVINNAISSKGSAHNSPDHGPTIMTKQAAELMKNTRNGNPCLRLSQSALWAADGPIPPDGGFDNLDLRIQKICAIETQLNTCFATVLASDSLSAQEALCMPIELLSAIEYFFKSWNLVSLDRFQQLARRKLDDTKSSSLTKPIIIAMEKDLADGMLFSFKKRPAKFSSSRIPASCAASSDDADVDATINSTSKPTPMPDTPTPMPKTTAAAASAPPNDTAPNGKAATTTSDPTTTTTTTNSGSFVAARLPSFATPAKRNLSPNATPAPQRHGRQPSVSSTPLAQASETINRVLASAEAEHRRELEAAEEKRMDAELELDGVKAEHKREVEALQAEHQRELEVAEDRRIAVEVEIGDVKVEHARELEALAAEHQRQLEEQRDEQRQQWEGEKSELVGKKDEAEEDLGLLVEKYKTLETRSDELERRNEALGKWARDLETDMELSEPKIRELEKSKASLQQEVSDLRNESKAQKDDFEKTCAALEDGKKKLASNVDKLEDEKKEMQKRIDEHARDKTSMENTISGLQTDKKKLQTDLDKIREQVSTASRQYTALHATLINSLNDATALGGCLLRGLDDKDPSTK</sequence>
<protein>
    <submittedName>
        <fullName evidence="2">Myosin-2 heavy chain</fullName>
    </submittedName>
</protein>
<feature type="compositionally biased region" description="Low complexity" evidence="1">
    <location>
        <begin position="250"/>
        <end position="284"/>
    </location>
</feature>
<feature type="compositionally biased region" description="Polar residues" evidence="1">
    <location>
        <begin position="10"/>
        <end position="27"/>
    </location>
</feature>
<dbReference type="OrthoDB" id="10658978at2759"/>
<dbReference type="AlphaFoldDB" id="A0A5N5CXC1"/>
<keyword evidence="3" id="KW-1185">Reference proteome</keyword>
<comment type="caution">
    <text evidence="2">The sequence shown here is derived from an EMBL/GenBank/DDBJ whole genome shotgun (WGS) entry which is preliminary data.</text>
</comment>
<name>A0A5N5CXC1_9PEZI</name>
<feature type="region of interest" description="Disordered" evidence="1">
    <location>
        <begin position="418"/>
        <end position="445"/>
    </location>
</feature>
<feature type="region of interest" description="Disordered" evidence="1">
    <location>
        <begin position="220"/>
        <end position="330"/>
    </location>
</feature>
<gene>
    <name evidence="2" type="primary">mhcA_1</name>
    <name evidence="2" type="ORF">DBV05_g11327</name>
</gene>
<dbReference type="PANTHER" id="PTHR23159">
    <property type="entry name" value="CENTROSOMAL PROTEIN 2"/>
    <property type="match status" value="1"/>
</dbReference>
<dbReference type="Proteomes" id="UP000325902">
    <property type="component" value="Unassembled WGS sequence"/>
</dbReference>
<feature type="compositionally biased region" description="Polar residues" evidence="1">
    <location>
        <begin position="320"/>
        <end position="330"/>
    </location>
</feature>
<dbReference type="Gene3D" id="1.10.287.1490">
    <property type="match status" value="1"/>
</dbReference>
<dbReference type="PANTHER" id="PTHR23159:SF31">
    <property type="entry name" value="CENTROSOME-ASSOCIATED PROTEIN CEP250 ISOFORM X1"/>
    <property type="match status" value="1"/>
</dbReference>
<feature type="compositionally biased region" description="Basic and acidic residues" evidence="1">
    <location>
        <begin position="544"/>
        <end position="561"/>
    </location>
</feature>
<feature type="region of interest" description="Disordered" evidence="1">
    <location>
        <begin position="544"/>
        <end position="563"/>
    </location>
</feature>
<evidence type="ECO:0000313" key="2">
    <source>
        <dbReference type="EMBL" id="KAB2570015.1"/>
    </source>
</evidence>
<reference evidence="2 3" key="1">
    <citation type="journal article" date="2019" name="Sci. Rep.">
        <title>A multi-omics analysis of the grapevine pathogen Lasiodiplodia theobromae reveals that temperature affects the expression of virulence- and pathogenicity-related genes.</title>
        <authorList>
            <person name="Felix C."/>
            <person name="Meneses R."/>
            <person name="Goncalves M.F.M."/>
            <person name="Tilleman L."/>
            <person name="Duarte A.S."/>
            <person name="Jorrin-Novo J.V."/>
            <person name="Van de Peer Y."/>
            <person name="Deforce D."/>
            <person name="Van Nieuwerburgh F."/>
            <person name="Esteves A.C."/>
            <person name="Alves A."/>
        </authorList>
    </citation>
    <scope>NUCLEOTIDE SEQUENCE [LARGE SCALE GENOMIC DNA]</scope>
    <source>
        <strain evidence="2 3">LA-SOL3</strain>
    </source>
</reference>
<evidence type="ECO:0000313" key="3">
    <source>
        <dbReference type="Proteomes" id="UP000325902"/>
    </source>
</evidence>
<proteinExistence type="predicted"/>
<organism evidence="2 3">
    <name type="scientific">Lasiodiplodia theobromae</name>
    <dbReference type="NCBI Taxonomy" id="45133"/>
    <lineage>
        <taxon>Eukaryota</taxon>
        <taxon>Fungi</taxon>
        <taxon>Dikarya</taxon>
        <taxon>Ascomycota</taxon>
        <taxon>Pezizomycotina</taxon>
        <taxon>Dothideomycetes</taxon>
        <taxon>Dothideomycetes incertae sedis</taxon>
        <taxon>Botryosphaeriales</taxon>
        <taxon>Botryosphaeriaceae</taxon>
        <taxon>Lasiodiplodia</taxon>
    </lineage>
</organism>
<dbReference type="EMBL" id="VCHE01000156">
    <property type="protein sequence ID" value="KAB2570015.1"/>
    <property type="molecule type" value="Genomic_DNA"/>
</dbReference>
<accession>A0A5N5CXC1</accession>